<dbReference type="InterPro" id="IPR018490">
    <property type="entry name" value="cNMP-bd_dom_sf"/>
</dbReference>
<evidence type="ECO:0000259" key="1">
    <source>
        <dbReference type="PROSITE" id="PS50042"/>
    </source>
</evidence>
<dbReference type="InterPro" id="IPR000595">
    <property type="entry name" value="cNMP-bd_dom"/>
</dbReference>
<dbReference type="SUPFAM" id="SSF51206">
    <property type="entry name" value="cAMP-binding domain-like"/>
    <property type="match status" value="1"/>
</dbReference>
<comment type="caution">
    <text evidence="2">The sequence shown here is derived from an EMBL/GenBank/DDBJ whole genome shotgun (WGS) entry which is preliminary data.</text>
</comment>
<dbReference type="PROSITE" id="PS00889">
    <property type="entry name" value="CNMP_BINDING_2"/>
    <property type="match status" value="1"/>
</dbReference>
<dbReference type="InterPro" id="IPR018488">
    <property type="entry name" value="cNMP-bd_CS"/>
</dbReference>
<dbReference type="EMBL" id="JBHLYQ010000052">
    <property type="protein sequence ID" value="MFC0081853.1"/>
    <property type="molecule type" value="Genomic_DNA"/>
</dbReference>
<feature type="domain" description="Cyclic nucleotide-binding" evidence="1">
    <location>
        <begin position="18"/>
        <end position="133"/>
    </location>
</feature>
<reference evidence="2 3" key="1">
    <citation type="submission" date="2024-09" db="EMBL/GenBank/DDBJ databases">
        <authorList>
            <person name="Sun Q."/>
            <person name="Mori K."/>
        </authorList>
    </citation>
    <scope>NUCLEOTIDE SEQUENCE [LARGE SCALE GENOMIC DNA]</scope>
    <source>
        <strain evidence="2 3">JCM 15389</strain>
    </source>
</reference>
<gene>
    <name evidence="2" type="ORF">ACFFRE_06795</name>
</gene>
<accession>A0ABV6C3G6</accession>
<proteinExistence type="predicted"/>
<dbReference type="RefSeq" id="WP_248105847.1">
    <property type="nucleotide sequence ID" value="NZ_JAKHEX010000003.1"/>
</dbReference>
<evidence type="ECO:0000313" key="3">
    <source>
        <dbReference type="Proteomes" id="UP001589788"/>
    </source>
</evidence>
<dbReference type="Gene3D" id="2.60.120.10">
    <property type="entry name" value="Jelly Rolls"/>
    <property type="match status" value="1"/>
</dbReference>
<dbReference type="CDD" id="cd00038">
    <property type="entry name" value="CAP_ED"/>
    <property type="match status" value="1"/>
</dbReference>
<name>A0ABV6C3G6_9ACTN</name>
<evidence type="ECO:0000313" key="2">
    <source>
        <dbReference type="EMBL" id="MFC0081853.1"/>
    </source>
</evidence>
<dbReference type="PANTHER" id="PTHR11635:SF152">
    <property type="entry name" value="CAMP-DEPENDENT PROTEIN KINASE TYPE I REGULATORY SUBUNIT-RELATED"/>
    <property type="match status" value="1"/>
</dbReference>
<dbReference type="PRINTS" id="PR00103">
    <property type="entry name" value="CAMPKINASE"/>
</dbReference>
<dbReference type="InterPro" id="IPR014710">
    <property type="entry name" value="RmlC-like_jellyroll"/>
</dbReference>
<dbReference type="PROSITE" id="PS50042">
    <property type="entry name" value="CNMP_BINDING_3"/>
    <property type="match status" value="1"/>
</dbReference>
<dbReference type="Proteomes" id="UP001589788">
    <property type="component" value="Unassembled WGS sequence"/>
</dbReference>
<dbReference type="InterPro" id="IPR050503">
    <property type="entry name" value="cAMP-dep_PK_reg_su-like"/>
</dbReference>
<keyword evidence="3" id="KW-1185">Reference proteome</keyword>
<dbReference type="PANTHER" id="PTHR11635">
    <property type="entry name" value="CAMP-DEPENDENT PROTEIN KINASE REGULATORY CHAIN"/>
    <property type="match status" value="1"/>
</dbReference>
<dbReference type="SMART" id="SM00100">
    <property type="entry name" value="cNMP"/>
    <property type="match status" value="1"/>
</dbReference>
<organism evidence="2 3">
    <name type="scientific">Aciditerrimonas ferrireducens</name>
    <dbReference type="NCBI Taxonomy" id="667306"/>
    <lineage>
        <taxon>Bacteria</taxon>
        <taxon>Bacillati</taxon>
        <taxon>Actinomycetota</taxon>
        <taxon>Acidimicrobiia</taxon>
        <taxon>Acidimicrobiales</taxon>
        <taxon>Acidimicrobiaceae</taxon>
        <taxon>Aciditerrimonas</taxon>
    </lineage>
</organism>
<sequence>MRTRVAQREVELLRSVPLFAGCSRGELRQIASLGTPVPVAAGRRLTVEGQPGREFFLVLEGWARCEVGGRRAATFGPGDFFGELSLLDGGPRSATVVAETDMEVLVLDAREFASLLQASPSILRKVLATLAERLRLANAARAG</sequence>
<protein>
    <submittedName>
        <fullName evidence="2">Crp/Fnr family transcriptional regulator</fullName>
    </submittedName>
</protein>
<dbReference type="Pfam" id="PF00027">
    <property type="entry name" value="cNMP_binding"/>
    <property type="match status" value="1"/>
</dbReference>